<evidence type="ECO:0000259" key="1">
    <source>
        <dbReference type="Pfam" id="PF13657"/>
    </source>
</evidence>
<evidence type="ECO:0000313" key="2">
    <source>
        <dbReference type="EMBL" id="SDM90779.1"/>
    </source>
</evidence>
<organism evidence="2 3">
    <name type="scientific">Daejeonella rubra</name>
    <dbReference type="NCBI Taxonomy" id="990371"/>
    <lineage>
        <taxon>Bacteria</taxon>
        <taxon>Pseudomonadati</taxon>
        <taxon>Bacteroidota</taxon>
        <taxon>Sphingobacteriia</taxon>
        <taxon>Sphingobacteriales</taxon>
        <taxon>Sphingobacteriaceae</taxon>
        <taxon>Daejeonella</taxon>
    </lineage>
</organism>
<dbReference type="EMBL" id="FNHH01000028">
    <property type="protein sequence ID" value="SDM90779.1"/>
    <property type="molecule type" value="Genomic_DNA"/>
</dbReference>
<proteinExistence type="predicted"/>
<name>A0A1G9X226_9SPHI</name>
<dbReference type="OrthoDB" id="196808at2"/>
<protein>
    <submittedName>
        <fullName evidence="2">Serine/threonine-protein kinase HipA</fullName>
    </submittedName>
</protein>
<gene>
    <name evidence="2" type="ORF">SAMN05421813_12824</name>
</gene>
<evidence type="ECO:0000313" key="3">
    <source>
        <dbReference type="Proteomes" id="UP000199226"/>
    </source>
</evidence>
<dbReference type="STRING" id="990371.SAMN05421813_12824"/>
<dbReference type="Proteomes" id="UP000199226">
    <property type="component" value="Unassembled WGS sequence"/>
</dbReference>
<dbReference type="NCBIfam" id="TIGR03071">
    <property type="entry name" value="couple_hipA"/>
    <property type="match status" value="1"/>
</dbReference>
<accession>A0A1G9X226</accession>
<sequence>MRKANVYRNGELVGSLTEENVGHYIFEYDNDWHRNDSKPAVSLTLPKSRKRYESKYLFPFFFNMLSEGVNKKLQCTQLKIDEKDSFGLLMATSQYDTIGAITVKPADQV</sequence>
<dbReference type="GO" id="GO:0016301">
    <property type="term" value="F:kinase activity"/>
    <property type="evidence" value="ECO:0007669"/>
    <property type="project" value="UniProtKB-KW"/>
</dbReference>
<dbReference type="Pfam" id="PF13657">
    <property type="entry name" value="Couple_hipA"/>
    <property type="match status" value="1"/>
</dbReference>
<keyword evidence="2" id="KW-0418">Kinase</keyword>
<dbReference type="AlphaFoldDB" id="A0A1G9X226"/>
<dbReference type="InterPro" id="IPR017508">
    <property type="entry name" value="HipA_N1"/>
</dbReference>
<reference evidence="3" key="1">
    <citation type="submission" date="2016-10" db="EMBL/GenBank/DDBJ databases">
        <authorList>
            <person name="Varghese N."/>
            <person name="Submissions S."/>
        </authorList>
    </citation>
    <scope>NUCLEOTIDE SEQUENCE [LARGE SCALE GENOMIC DNA]</scope>
    <source>
        <strain evidence="3">DSM 24536</strain>
    </source>
</reference>
<keyword evidence="3" id="KW-1185">Reference proteome</keyword>
<dbReference type="RefSeq" id="WP_090706344.1">
    <property type="nucleotide sequence ID" value="NZ_FNHH01000028.1"/>
</dbReference>
<keyword evidence="2" id="KW-0808">Transferase</keyword>
<feature type="domain" description="HipA N-terminal subdomain 1" evidence="1">
    <location>
        <begin position="5"/>
        <end position="103"/>
    </location>
</feature>